<feature type="compositionally biased region" description="Low complexity" evidence="1">
    <location>
        <begin position="1898"/>
        <end position="1915"/>
    </location>
</feature>
<name>A0A385EEY6_9CAUD</name>
<organism evidence="3 4">
    <name type="scientific">Synechococcus phage S-T4</name>
    <dbReference type="NCBI Taxonomy" id="2268578"/>
    <lineage>
        <taxon>Viruses</taxon>
        <taxon>Duplodnaviria</taxon>
        <taxon>Heunggongvirae</taxon>
        <taxon>Uroviricota</taxon>
        <taxon>Caudoviricetes</taxon>
        <taxon>Pantevenvirales</taxon>
        <taxon>Kyanoviridae</taxon>
        <taxon>Tamkungvirus</taxon>
        <taxon>Tamkungvirus ST4</taxon>
    </lineage>
</organism>
<keyword evidence="4" id="KW-1185">Reference proteome</keyword>
<dbReference type="SUPFAM" id="SSF88874">
    <property type="entry name" value="Receptor-binding domain of short tail fibre protein gp12"/>
    <property type="match status" value="1"/>
</dbReference>
<dbReference type="Gene3D" id="3.90.1340.10">
    <property type="entry name" value="Phage tail collar domain"/>
    <property type="match status" value="1"/>
</dbReference>
<accession>A0A385EEY6</accession>
<dbReference type="Pfam" id="PF07484">
    <property type="entry name" value="Collar"/>
    <property type="match status" value="1"/>
</dbReference>
<evidence type="ECO:0000259" key="2">
    <source>
        <dbReference type="Pfam" id="PF07484"/>
    </source>
</evidence>
<feature type="domain" description="Phage tail collar" evidence="2">
    <location>
        <begin position="1638"/>
        <end position="1702"/>
    </location>
</feature>
<dbReference type="GeneID" id="55001812"/>
<dbReference type="InterPro" id="IPR011083">
    <property type="entry name" value="Phage_tail_collar_dom"/>
</dbReference>
<dbReference type="Proteomes" id="UP000257648">
    <property type="component" value="Segment"/>
</dbReference>
<dbReference type="InterPro" id="IPR037053">
    <property type="entry name" value="Phage_tail_collar_dom_sf"/>
</dbReference>
<evidence type="ECO:0000256" key="1">
    <source>
        <dbReference type="SAM" id="MobiDB-lite"/>
    </source>
</evidence>
<protein>
    <submittedName>
        <fullName evidence="3">Tail fiber protein</fullName>
    </submittedName>
</protein>
<dbReference type="EMBL" id="MH412654">
    <property type="protein sequence ID" value="AXQ70431.1"/>
    <property type="molecule type" value="Genomic_DNA"/>
</dbReference>
<feature type="compositionally biased region" description="Gly residues" evidence="1">
    <location>
        <begin position="1881"/>
        <end position="1897"/>
    </location>
</feature>
<proteinExistence type="predicted"/>
<evidence type="ECO:0000313" key="3">
    <source>
        <dbReference type="EMBL" id="AXQ70431.1"/>
    </source>
</evidence>
<evidence type="ECO:0000313" key="4">
    <source>
        <dbReference type="Proteomes" id="UP000257648"/>
    </source>
</evidence>
<sequence length="1949" mass="208010">MPLSKLQNFIKNTEGKILYVNPNDIGATDSIENQGNSLSQPFKTLQRALLESARFSYVRGNDNDLFDRTTILLFPGEHFIDNRPGYRIKDDGGVAKAISPSGTESLAAGTLTLSLDSIFDLNVEDNMLYKFNDHRGGCILPRGTSIVGLDLRKTKIRPMYVPNPTDSEAGKSALIRLTGTCYFRDFTFFDGALDQEVYTDPQDFSQINKSKPTFSHHKLVCFGFADGVNEVDGTGLTDLDMYYSKLSNAFNEASGRNIDQKFPAQSQGFSKSRIEWEIVGAFASDPITIKEIISGDGISPSTLITVTTNIPHGLTVGTPVKIKGVTPADYNISTFVTGVPSETVFTYLLPDVDATLVATGNVSGSTATIETDTVTGASPYVFNVSLRSVYGMNGMLADGATASGFKSMVVAQFTAVSLQKDDRAFVKYNPVSRTYDGISISKVTGAQLASESSSTNSNTVYHLDSRAVYRKGWDTHHISMINDAIIQIVSVFAIGFNKHFDCQSGGDASITNSNSNFGQIALVSEGFKAEAFTKDDQGYVTSIVAPQTISEEEVNIDLFTLDVGLTTSVGITSHLYLFGFKDQDNPPAIISQGYRVGAREGDKIYVDINNTAYTANILITDNLVSTASTIATGQGSKERITPIVGLDAEGRFSCQVNHNLVTGEKVRIYSEDGDLPENLEDDTVYYAIVDGINLALFQVASTYSDALRGEAITIYGGTGLRVESRVSDKSAGEIGCPVLFDPNQNNWFLHVAENNDIYNAFLSQGGIIDIGAQTSETYLKRRSDNRSLGDKIYKLRYFVPKESTLGRDPVNGFILQDSGSTAARDDQDFTISSIDITDYDYNRNSRYISTCSVSGSTITVRVDKPHELCRDDVIKIIDVESTTNASGAALSGYNGTFTVTSIVDDKTFTYSTTDVNGNGRTPGDFTSDMNTRIALMARYERVDNKTNLSVYRSEVIQNHIPGISDGIYHFSVLAANNSIVEEFDNLSFLPKIERFYPQLDRDNVDSNPRASKSFAKRNPIGDVAVDDPENSITRETLDHFARTIGVGRTVISFERDDAAGIATVTLDRPHNLSGIVTYTSLAGSSGFTEGDYYNVKLLDNVESTWNGATARVTVGSGGGVENVQIISCGSAYSDGDVLKLDGFTGANITLAETGISTFVGNSIQITGIGSTATGVYRVTGTPTKNQVSFALTSGDPNPVNNQYLVNCGRSVGINTVISFSGISTIVTNNAHGLVAGSSFRVVDNNNNSIGDLTVLERIGINTVTVQTDVELQTGPTFILPTAYAAKGGEISGDTESIGSRVYSFYGGEDAVLSNDLGSGESDNKIILSLANSGISTNSRFSIGSFIEINGEIMRIADSQFSGSGNNELEVIRGYLGSQTKTHQQGALVRKILVRGMELRRPSILRGSGHTFEYLGYGPGNYSTGLPQVQTITLTDKEEFLTQSQKRSGGVVVYTAMNNDGDFFIGNTIINPSTGEQTTFDAPIPTVRGEDPSVLSVIFDEVTIRQRLVVEGGPAKTLLSQFDGPLRVNNVVNITGNTKIDANLEVTGRFRSSGSADIEGSLNVAGVGTFAGKIEGDAGADLGDIRIGVGNSTARIESLNSKNLTLKSATTNVMVEDNLNVDGTITGDFIQVDNIPPIGSIMLWTGSDASLPGSWLPCNGATRDQADYPALYNVLTTNGTDFRWGANPSGTTFVVPDLRGHFVIGSGTGGGASYPRASSGGSKDSVTIVHTHTTNASTVSDHTHNVSNQGNHNHPISNQADHAHNTNTSPNHSHPVGGAGQHRHNTNTAPNHGHPVGGGGAHGHNISNNGAHRHGYTRLNTSSTEYGNRNNNAVRTGQINANTGFSGAHRHNTNTAPNHGHPVGGGGAHGHNISNLGNHGHPVGGGGAHAHNIGGSGQHGHTTTGAGQHGHNTANAGGHGHTISASPAGESGTNRNLPPYIAVRYIIRAL</sequence>
<feature type="compositionally biased region" description="Polar residues" evidence="1">
    <location>
        <begin position="1817"/>
        <end position="1844"/>
    </location>
</feature>
<feature type="region of interest" description="Disordered" evidence="1">
    <location>
        <begin position="1736"/>
        <end position="1935"/>
    </location>
</feature>
<dbReference type="InterPro" id="IPR023366">
    <property type="entry name" value="ATP_synth_asu-like_sf"/>
</dbReference>
<dbReference type="KEGG" id="vg:55001812"/>
<reference evidence="4" key="1">
    <citation type="submission" date="2018-05" db="EMBL/GenBank/DDBJ databases">
        <authorList>
            <person name="You S."/>
        </authorList>
    </citation>
    <scope>NUCLEOTIDE SEQUENCE [LARGE SCALE GENOMIC DNA]</scope>
</reference>
<dbReference type="RefSeq" id="YP_009810790.1">
    <property type="nucleotide sequence ID" value="NC_048049.1"/>
</dbReference>
<feature type="compositionally biased region" description="Polar residues" evidence="1">
    <location>
        <begin position="1736"/>
        <end position="1771"/>
    </location>
</feature>
<dbReference type="Gene3D" id="2.40.30.20">
    <property type="match status" value="2"/>
</dbReference>